<dbReference type="AlphaFoldDB" id="X1VPA0"/>
<gene>
    <name evidence="1" type="ORF">S12H4_62380</name>
</gene>
<comment type="caution">
    <text evidence="1">The sequence shown here is derived from an EMBL/GenBank/DDBJ whole genome shotgun (WGS) entry which is preliminary data.</text>
</comment>
<dbReference type="Pfam" id="PF04257">
    <property type="entry name" value="Exonuc_V_gamma"/>
    <property type="match status" value="1"/>
</dbReference>
<feature type="non-terminal residue" evidence="1">
    <location>
        <position position="84"/>
    </location>
</feature>
<name>X1VPA0_9ZZZZ</name>
<dbReference type="Gene3D" id="3.40.50.10930">
    <property type="match status" value="1"/>
</dbReference>
<dbReference type="SUPFAM" id="SSF52540">
    <property type="entry name" value="P-loop containing nucleoside triphosphate hydrolases"/>
    <property type="match status" value="1"/>
</dbReference>
<organism evidence="1">
    <name type="scientific">marine sediment metagenome</name>
    <dbReference type="NCBI Taxonomy" id="412755"/>
    <lineage>
        <taxon>unclassified sequences</taxon>
        <taxon>metagenomes</taxon>
        <taxon>ecological metagenomes</taxon>
    </lineage>
</organism>
<dbReference type="EMBL" id="BARW01041819">
    <property type="protein sequence ID" value="GAJ18286.1"/>
    <property type="molecule type" value="Genomic_DNA"/>
</dbReference>
<feature type="non-terminal residue" evidence="1">
    <location>
        <position position="1"/>
    </location>
</feature>
<accession>X1VPA0</accession>
<evidence type="ECO:0000313" key="1">
    <source>
        <dbReference type="EMBL" id="GAJ18286.1"/>
    </source>
</evidence>
<proteinExistence type="predicted"/>
<reference evidence="1" key="1">
    <citation type="journal article" date="2014" name="Front. Microbiol.">
        <title>High frequency of phylogenetically diverse reductive dehalogenase-homologous genes in deep subseafloor sedimentary metagenomes.</title>
        <authorList>
            <person name="Kawai M."/>
            <person name="Futagami T."/>
            <person name="Toyoda A."/>
            <person name="Takaki Y."/>
            <person name="Nishi S."/>
            <person name="Hori S."/>
            <person name="Arai W."/>
            <person name="Tsubouchi T."/>
            <person name="Morono Y."/>
            <person name="Uchiyama I."/>
            <person name="Ito T."/>
            <person name="Fujiyama A."/>
            <person name="Inagaki F."/>
            <person name="Takami H."/>
        </authorList>
    </citation>
    <scope>NUCLEOTIDE SEQUENCE</scope>
    <source>
        <strain evidence="1">Expedition CK06-06</strain>
    </source>
</reference>
<protein>
    <submittedName>
        <fullName evidence="1">Uncharacterized protein</fullName>
    </submittedName>
</protein>
<dbReference type="InterPro" id="IPR027417">
    <property type="entry name" value="P-loop_NTPase"/>
</dbReference>
<sequence length="84" mass="9649">EVSLFLMDPCREYWGDILSDRELQRATARQGTQDLTAEDLHMEKGNTLLASMGTLGRDFFDLLNEFDCEGFTFFDDPGEESLLY</sequence>